<dbReference type="InterPro" id="IPR040648">
    <property type="entry name" value="HMGXB3_CxC4"/>
</dbReference>
<evidence type="ECO:0000259" key="1">
    <source>
        <dbReference type="Pfam" id="PF18717"/>
    </source>
</evidence>
<sequence length="817" mass="90805">MAGLDEDDYDEFADGVAMGTIGFYRISQTFFVCESWRKGSTTGHWYHLQWLDGHEDIFVCTCIAQGHCFHERYMGEEGLEAFVATGEAYREDSLCNVVLFSRELTPSEEIHSVFSVATPYKSNVLKARAIVSNVGDGTSQGSWACSKDPGHTCIHSSLARKYLRLISGQGEPEQGDDVESLELDGGQGKSRILLGNAIIPKSVSYLPILPPVWATLPEDSKLYERSFSQDPPSLFKLGPAARCPCGAEQNNAAVVVLDCTVYTLVHAVRTSIEVQICHICSTGRRRYVGPDCRELGFLNYNNRTLFSHALFDDYTATFTSSETPFVAWAAVISRRYRTTGSQPFVSVDIFRTAWFLFAQLQTLGGDMTCPDCGPHPADTIWDGVTLAFSKKNMLGSLCPPTTVLNEAPAHSSHYVYQQTLLLDADLRKALRNLVTGPSLVLNVPKRASAPNVEGIDEEEEARVAQAADDKEAAEAVDRINNVSAVCERLTSVNISLGLLFRKHFGLHAIQAKIRPPKSYIDLFTQIAAEESVLQMIPMPALVHLVAFQQNPTDGSRGKLLDVPAVYNVLRSLSDKKPYPPEVMGTLGWMIERAVDVVSRLISPANPLEYPQKIKEDPWQDSGCYYSMPAIRLRPQYPRLKYDQVNEGSKRGATCSKFYGQYGQQRLTGGIMCVWCTHSICYGFHCIPQGEGRNDVFSAIVTRWPKAPKRIIYDFACALGPYCMTREPVFFADTQFAIDDFHASGHTKCSPAAFLKSYAQVDPRLARINTSAAECGNGGISRIRKGVSYMGQKRAIIFTQVFISVWNRVIIRKRRQLD</sequence>
<gene>
    <name evidence="2" type="ORF">B0H15DRAFT_768594</name>
</gene>
<protein>
    <recommendedName>
        <fullName evidence="1">HMG domain-containing protein</fullName>
    </recommendedName>
</protein>
<organism evidence="2 3">
    <name type="scientific">Mycena belliarum</name>
    <dbReference type="NCBI Taxonomy" id="1033014"/>
    <lineage>
        <taxon>Eukaryota</taxon>
        <taxon>Fungi</taxon>
        <taxon>Dikarya</taxon>
        <taxon>Basidiomycota</taxon>
        <taxon>Agaricomycotina</taxon>
        <taxon>Agaricomycetes</taxon>
        <taxon>Agaricomycetidae</taxon>
        <taxon>Agaricales</taxon>
        <taxon>Marasmiineae</taxon>
        <taxon>Mycenaceae</taxon>
        <taxon>Mycena</taxon>
    </lineage>
</organism>
<evidence type="ECO:0000313" key="3">
    <source>
        <dbReference type="Proteomes" id="UP001222325"/>
    </source>
</evidence>
<dbReference type="AlphaFoldDB" id="A0AAD6UFV7"/>
<name>A0AAD6UFV7_9AGAR</name>
<dbReference type="PANTHER" id="PTHR34305">
    <property type="entry name" value="EXPRESSED PROTEIN"/>
    <property type="match status" value="1"/>
</dbReference>
<dbReference type="Pfam" id="PF18717">
    <property type="entry name" value="CxC4"/>
    <property type="match status" value="1"/>
</dbReference>
<reference evidence="2" key="1">
    <citation type="submission" date="2023-03" db="EMBL/GenBank/DDBJ databases">
        <title>Massive genome expansion in bonnet fungi (Mycena s.s.) driven by repeated elements and novel gene families across ecological guilds.</title>
        <authorList>
            <consortium name="Lawrence Berkeley National Laboratory"/>
            <person name="Harder C.B."/>
            <person name="Miyauchi S."/>
            <person name="Viragh M."/>
            <person name="Kuo A."/>
            <person name="Thoen E."/>
            <person name="Andreopoulos B."/>
            <person name="Lu D."/>
            <person name="Skrede I."/>
            <person name="Drula E."/>
            <person name="Henrissat B."/>
            <person name="Morin E."/>
            <person name="Kohler A."/>
            <person name="Barry K."/>
            <person name="LaButti K."/>
            <person name="Morin E."/>
            <person name="Salamov A."/>
            <person name="Lipzen A."/>
            <person name="Mereny Z."/>
            <person name="Hegedus B."/>
            <person name="Baldrian P."/>
            <person name="Stursova M."/>
            <person name="Weitz H."/>
            <person name="Taylor A."/>
            <person name="Grigoriev I.V."/>
            <person name="Nagy L.G."/>
            <person name="Martin F."/>
            <person name="Kauserud H."/>
        </authorList>
    </citation>
    <scope>NUCLEOTIDE SEQUENCE</scope>
    <source>
        <strain evidence="2">CBHHK173m</strain>
    </source>
</reference>
<feature type="domain" description="HMG" evidence="1">
    <location>
        <begin position="231"/>
        <end position="357"/>
    </location>
</feature>
<dbReference type="PANTHER" id="PTHR34305:SF1">
    <property type="entry name" value="SWIM-TYPE DOMAIN-CONTAINING PROTEIN"/>
    <property type="match status" value="1"/>
</dbReference>
<accession>A0AAD6UFV7</accession>
<dbReference type="EMBL" id="JARJCN010000003">
    <property type="protein sequence ID" value="KAJ7102086.1"/>
    <property type="molecule type" value="Genomic_DNA"/>
</dbReference>
<keyword evidence="3" id="KW-1185">Reference proteome</keyword>
<evidence type="ECO:0000313" key="2">
    <source>
        <dbReference type="EMBL" id="KAJ7102086.1"/>
    </source>
</evidence>
<comment type="caution">
    <text evidence="2">The sequence shown here is derived from an EMBL/GenBank/DDBJ whole genome shotgun (WGS) entry which is preliminary data.</text>
</comment>
<dbReference type="Proteomes" id="UP001222325">
    <property type="component" value="Unassembled WGS sequence"/>
</dbReference>
<proteinExistence type="predicted"/>